<sequence>MKTDRTLLDSMEHVSCKVLKVGDANGVKNGYLGIREGYEAGLNA</sequence>
<gene>
    <name evidence="1" type="ORF">PNW85_13740</name>
</gene>
<dbReference type="RefSeq" id="WP_009244694.1">
    <property type="nucleotide sequence ID" value="NZ_BAABSA010000046.1"/>
</dbReference>
<evidence type="ECO:0000313" key="2">
    <source>
        <dbReference type="Proteomes" id="UP001212160"/>
    </source>
</evidence>
<evidence type="ECO:0000313" key="1">
    <source>
        <dbReference type="EMBL" id="MDB8687714.1"/>
    </source>
</evidence>
<dbReference type="EMBL" id="JAQMLA010000047">
    <property type="protein sequence ID" value="MDB8687714.1"/>
    <property type="molecule type" value="Genomic_DNA"/>
</dbReference>
<proteinExistence type="predicted"/>
<comment type="caution">
    <text evidence="1">The sequence shown here is derived from an EMBL/GenBank/DDBJ whole genome shotgun (WGS) entry which is preliminary data.</text>
</comment>
<accession>A0AAW6DMC3</accession>
<name>A0AAW6DMC3_MEDGN</name>
<protein>
    <submittedName>
        <fullName evidence="1">Uncharacterized protein</fullName>
    </submittedName>
</protein>
<dbReference type="Proteomes" id="UP001212160">
    <property type="component" value="Unassembled WGS sequence"/>
</dbReference>
<dbReference type="AlphaFoldDB" id="A0AAW6DMC3"/>
<reference evidence="1" key="1">
    <citation type="submission" date="2023-01" db="EMBL/GenBank/DDBJ databases">
        <title>Human gut microbiome strain richness.</title>
        <authorList>
            <person name="Chen-Liaw A."/>
        </authorList>
    </citation>
    <scope>NUCLEOTIDE SEQUENCE</scope>
    <source>
        <strain evidence="1">RTP21484st1_H11_RTP21484_190118</strain>
    </source>
</reference>
<organism evidence="1 2">
    <name type="scientific">Mediterraneibacter gnavus</name>
    <name type="common">Ruminococcus gnavus</name>
    <dbReference type="NCBI Taxonomy" id="33038"/>
    <lineage>
        <taxon>Bacteria</taxon>
        <taxon>Bacillati</taxon>
        <taxon>Bacillota</taxon>
        <taxon>Clostridia</taxon>
        <taxon>Lachnospirales</taxon>
        <taxon>Lachnospiraceae</taxon>
        <taxon>Mediterraneibacter</taxon>
    </lineage>
</organism>